<keyword evidence="1" id="KW-0175">Coiled coil</keyword>
<keyword evidence="4" id="KW-1185">Reference proteome</keyword>
<evidence type="ECO:0000256" key="2">
    <source>
        <dbReference type="SAM" id="MobiDB-lite"/>
    </source>
</evidence>
<accession>A0ABR4FKG3</accession>
<sequence>MSKATSGKQNTMEGLSTKSDGYPWVTNTSPTKGPQVSNTPERHSVLNCTPPQSSDSDSDSSSSYAGTSFADTSVPTSIPSTRQEEELRTSQESDGSNGVHPPTSAKHSARRILNERLEIEIHRTDRDVEQLQMLEQIFVDTAYDNTARQRLVQIRERLERARQKLQLLNSLRESADRLDILDFKFLLRNLL</sequence>
<protein>
    <submittedName>
        <fullName evidence="3">Uncharacterized protein</fullName>
    </submittedName>
</protein>
<feature type="compositionally biased region" description="Polar residues" evidence="2">
    <location>
        <begin position="1"/>
        <end position="39"/>
    </location>
</feature>
<name>A0ABR4FKG3_9EURO</name>
<evidence type="ECO:0000313" key="3">
    <source>
        <dbReference type="EMBL" id="KAL2783736.1"/>
    </source>
</evidence>
<comment type="caution">
    <text evidence="3">The sequence shown here is derived from an EMBL/GenBank/DDBJ whole genome shotgun (WGS) entry which is preliminary data.</text>
</comment>
<gene>
    <name evidence="3" type="ORF">BJX66DRAFT_344689</name>
</gene>
<feature type="region of interest" description="Disordered" evidence="2">
    <location>
        <begin position="1"/>
        <end position="108"/>
    </location>
</feature>
<proteinExistence type="predicted"/>
<feature type="compositionally biased region" description="Low complexity" evidence="2">
    <location>
        <begin position="53"/>
        <end position="63"/>
    </location>
</feature>
<evidence type="ECO:0000256" key="1">
    <source>
        <dbReference type="SAM" id="Coils"/>
    </source>
</evidence>
<feature type="coiled-coil region" evidence="1">
    <location>
        <begin position="114"/>
        <end position="178"/>
    </location>
</feature>
<reference evidence="3 4" key="1">
    <citation type="submission" date="2024-07" db="EMBL/GenBank/DDBJ databases">
        <title>Section-level genome sequencing and comparative genomics of Aspergillus sections Usti and Cavernicolus.</title>
        <authorList>
            <consortium name="Lawrence Berkeley National Laboratory"/>
            <person name="Nybo J.L."/>
            <person name="Vesth T.C."/>
            <person name="Theobald S."/>
            <person name="Frisvad J.C."/>
            <person name="Larsen T.O."/>
            <person name="Kjaerboelling I."/>
            <person name="Rothschild-Mancinelli K."/>
            <person name="Lyhne E.K."/>
            <person name="Kogle M.E."/>
            <person name="Barry K."/>
            <person name="Clum A."/>
            <person name="Na H."/>
            <person name="Ledsgaard L."/>
            <person name="Lin J."/>
            <person name="Lipzen A."/>
            <person name="Kuo A."/>
            <person name="Riley R."/>
            <person name="Mondo S."/>
            <person name="Labutti K."/>
            <person name="Haridas S."/>
            <person name="Pangalinan J."/>
            <person name="Salamov A.A."/>
            <person name="Simmons B.A."/>
            <person name="Magnuson J.K."/>
            <person name="Chen J."/>
            <person name="Drula E."/>
            <person name="Henrissat B."/>
            <person name="Wiebenga A."/>
            <person name="Lubbers R.J."/>
            <person name="Gomes A.C."/>
            <person name="Makela M.R."/>
            <person name="Stajich J."/>
            <person name="Grigoriev I.V."/>
            <person name="Mortensen U.H."/>
            <person name="De Vries R.P."/>
            <person name="Baker S.E."/>
            <person name="Andersen M.R."/>
        </authorList>
    </citation>
    <scope>NUCLEOTIDE SEQUENCE [LARGE SCALE GENOMIC DNA]</scope>
    <source>
        <strain evidence="3 4">CBS 209.92</strain>
    </source>
</reference>
<feature type="compositionally biased region" description="Polar residues" evidence="2">
    <location>
        <begin position="64"/>
        <end position="81"/>
    </location>
</feature>
<organism evidence="3 4">
    <name type="scientific">Aspergillus keveii</name>
    <dbReference type="NCBI Taxonomy" id="714993"/>
    <lineage>
        <taxon>Eukaryota</taxon>
        <taxon>Fungi</taxon>
        <taxon>Dikarya</taxon>
        <taxon>Ascomycota</taxon>
        <taxon>Pezizomycotina</taxon>
        <taxon>Eurotiomycetes</taxon>
        <taxon>Eurotiomycetidae</taxon>
        <taxon>Eurotiales</taxon>
        <taxon>Aspergillaceae</taxon>
        <taxon>Aspergillus</taxon>
        <taxon>Aspergillus subgen. Nidulantes</taxon>
    </lineage>
</organism>
<dbReference type="EMBL" id="JBFTWV010000215">
    <property type="protein sequence ID" value="KAL2783736.1"/>
    <property type="molecule type" value="Genomic_DNA"/>
</dbReference>
<evidence type="ECO:0000313" key="4">
    <source>
        <dbReference type="Proteomes" id="UP001610563"/>
    </source>
</evidence>
<dbReference type="Proteomes" id="UP001610563">
    <property type="component" value="Unassembled WGS sequence"/>
</dbReference>
<feature type="compositionally biased region" description="Basic and acidic residues" evidence="2">
    <location>
        <begin position="82"/>
        <end position="91"/>
    </location>
</feature>